<dbReference type="Pfam" id="PF24883">
    <property type="entry name" value="NPHP3_N"/>
    <property type="match status" value="1"/>
</dbReference>
<dbReference type="InterPro" id="IPR056884">
    <property type="entry name" value="NPHP3-like_N"/>
</dbReference>
<evidence type="ECO:0000259" key="3">
    <source>
        <dbReference type="Pfam" id="PF24883"/>
    </source>
</evidence>
<evidence type="ECO:0000313" key="4">
    <source>
        <dbReference type="EMBL" id="KAF9476403.1"/>
    </source>
</evidence>
<evidence type="ECO:0000256" key="1">
    <source>
        <dbReference type="ARBA" id="ARBA00022737"/>
    </source>
</evidence>
<dbReference type="InterPro" id="IPR027417">
    <property type="entry name" value="P-loop_NTPase"/>
</dbReference>
<keyword evidence="5" id="KW-1185">Reference proteome</keyword>
<feature type="region of interest" description="Disordered" evidence="2">
    <location>
        <begin position="1"/>
        <end position="32"/>
    </location>
</feature>
<evidence type="ECO:0000256" key="2">
    <source>
        <dbReference type="SAM" id="MobiDB-lite"/>
    </source>
</evidence>
<dbReference type="AlphaFoldDB" id="A0A9P5YV61"/>
<sequence>MLASANGHSKHVRSSSKNIPEQAMAPSGRRGADTLERRIAPGAFHDSGRKYDPPKCQSRTRTAILSMINDWLNDEGRECGMLWIYGPGGSGKSAIGQTISQLCYERGLLAASFFFAKGIPGLNTEKHLMATIAHQISLSIPDTRRYIAQAVESDPSVFSGTLETQLNTLIVNPLLQAYAALGDKRGAAKRWARLVVIDGLDECQGANVQRYIVRILSTVLIHRKVPLFILVSSRPDPPIRDSFNSYDLRDLIHTIVLDDTYLSDAEIKRFLWTKFDSIKQTHPLRTYIPSNWPSSQMIQMLVQRTAGHFIYASTIIKYIDSPQHRPVERLDVILRIPNPNGDLPFAELDALYRYVFTNVHNNRGVLRILGVILFAQRLLSRRNSANEPELPIPVTDPRFLEELLSLNRGDVSFILSDLHSILNVPDSRRNTVSPTKAGDNGIRILHSSLIDFLTDRSRAQRFFINSVKVHADLARACIRNLLSGHKYVHQYAGQALVTHCRYSVLTQELLSDLLHFDISIWLTTCKTWNDGGGPFDQAWLELPHLFQWFRSLTYPDPSKDLYDIHLRSWDQYLLGQLNIYFVDECLLDLLTFVTYPNLLWDWIHVWPLLGLSQSEALEKEQVDRASLYLMGLKQVFDAYRHMLSQFLTDPVRSGRFHLESRQYTNVALRMAKYLCQPKKPGKIYQYKLPSEWTWYREGHEDKMFREKKAKETFQAGLQYFPFYLEHSEPNDELVAYLRSNKLDPVRAQELPRLAWAEDKTKVEQTIESYLQRCMPKPDVAPSEPS</sequence>
<comment type="caution">
    <text evidence="4">The sequence shown here is derived from an EMBL/GenBank/DDBJ whole genome shotgun (WGS) entry which is preliminary data.</text>
</comment>
<dbReference type="EMBL" id="MU155296">
    <property type="protein sequence ID" value="KAF9476403.1"/>
    <property type="molecule type" value="Genomic_DNA"/>
</dbReference>
<reference evidence="4" key="1">
    <citation type="submission" date="2020-11" db="EMBL/GenBank/DDBJ databases">
        <authorList>
            <consortium name="DOE Joint Genome Institute"/>
            <person name="Ahrendt S."/>
            <person name="Riley R."/>
            <person name="Andreopoulos W."/>
            <person name="Labutti K."/>
            <person name="Pangilinan J."/>
            <person name="Ruiz-Duenas F.J."/>
            <person name="Barrasa J.M."/>
            <person name="Sanchez-Garcia M."/>
            <person name="Camarero S."/>
            <person name="Miyauchi S."/>
            <person name="Serrano A."/>
            <person name="Linde D."/>
            <person name="Babiker R."/>
            <person name="Drula E."/>
            <person name="Ayuso-Fernandez I."/>
            <person name="Pacheco R."/>
            <person name="Padilla G."/>
            <person name="Ferreira P."/>
            <person name="Barriuso J."/>
            <person name="Kellner H."/>
            <person name="Castanera R."/>
            <person name="Alfaro M."/>
            <person name="Ramirez L."/>
            <person name="Pisabarro A.G."/>
            <person name="Kuo A."/>
            <person name="Tritt A."/>
            <person name="Lipzen A."/>
            <person name="He G."/>
            <person name="Yan M."/>
            <person name="Ng V."/>
            <person name="Cullen D."/>
            <person name="Martin F."/>
            <person name="Rosso M.-N."/>
            <person name="Henrissat B."/>
            <person name="Hibbett D."/>
            <person name="Martinez A.T."/>
            <person name="Grigoriev I.V."/>
        </authorList>
    </citation>
    <scope>NUCLEOTIDE SEQUENCE</scope>
    <source>
        <strain evidence="4">CIRM-BRFM 674</strain>
    </source>
</reference>
<accession>A0A9P5YV61</accession>
<gene>
    <name evidence="4" type="ORF">BDN70DRAFT_882509</name>
</gene>
<dbReference type="Gene3D" id="3.40.50.300">
    <property type="entry name" value="P-loop containing nucleotide triphosphate hydrolases"/>
    <property type="match status" value="1"/>
</dbReference>
<protein>
    <recommendedName>
        <fullName evidence="3">Nephrocystin 3-like N-terminal domain-containing protein</fullName>
    </recommendedName>
</protein>
<feature type="domain" description="Nephrocystin 3-like N-terminal" evidence="3">
    <location>
        <begin position="68"/>
        <end position="234"/>
    </location>
</feature>
<name>A0A9P5YV61_9AGAR</name>
<proteinExistence type="predicted"/>
<organism evidence="4 5">
    <name type="scientific">Pholiota conissans</name>
    <dbReference type="NCBI Taxonomy" id="109636"/>
    <lineage>
        <taxon>Eukaryota</taxon>
        <taxon>Fungi</taxon>
        <taxon>Dikarya</taxon>
        <taxon>Basidiomycota</taxon>
        <taxon>Agaricomycotina</taxon>
        <taxon>Agaricomycetes</taxon>
        <taxon>Agaricomycetidae</taxon>
        <taxon>Agaricales</taxon>
        <taxon>Agaricineae</taxon>
        <taxon>Strophariaceae</taxon>
        <taxon>Pholiota</taxon>
    </lineage>
</organism>
<evidence type="ECO:0000313" key="5">
    <source>
        <dbReference type="Proteomes" id="UP000807469"/>
    </source>
</evidence>
<keyword evidence="1" id="KW-0677">Repeat</keyword>
<dbReference type="Proteomes" id="UP000807469">
    <property type="component" value="Unassembled WGS sequence"/>
</dbReference>
<dbReference type="OrthoDB" id="5967843at2759"/>
<dbReference type="PANTHER" id="PTHR10039">
    <property type="entry name" value="AMELOGENIN"/>
    <property type="match status" value="1"/>
</dbReference>
<dbReference type="PANTHER" id="PTHR10039:SF17">
    <property type="entry name" value="FUNGAL STAND N-TERMINAL GOODBYE DOMAIN-CONTAINING PROTEIN-RELATED"/>
    <property type="match status" value="1"/>
</dbReference>
<dbReference type="SUPFAM" id="SSF52540">
    <property type="entry name" value="P-loop containing nucleoside triphosphate hydrolases"/>
    <property type="match status" value="1"/>
</dbReference>